<feature type="compositionally biased region" description="Polar residues" evidence="1">
    <location>
        <begin position="240"/>
        <end position="256"/>
    </location>
</feature>
<evidence type="ECO:0000256" key="1">
    <source>
        <dbReference type="SAM" id="MobiDB-lite"/>
    </source>
</evidence>
<feature type="region of interest" description="Disordered" evidence="1">
    <location>
        <begin position="195"/>
        <end position="375"/>
    </location>
</feature>
<dbReference type="EMBL" id="NLAX01000008">
    <property type="protein sequence ID" value="PKS11548.1"/>
    <property type="molecule type" value="Genomic_DNA"/>
</dbReference>
<accession>A0A2N3NGJ8</accession>
<gene>
    <name evidence="2" type="ORF">jhhlp_003313</name>
</gene>
<proteinExistence type="predicted"/>
<dbReference type="AlphaFoldDB" id="A0A2N3NGJ8"/>
<feature type="compositionally biased region" description="Basic residues" evidence="1">
    <location>
        <begin position="208"/>
        <end position="217"/>
    </location>
</feature>
<comment type="caution">
    <text evidence="2">The sequence shown here is derived from an EMBL/GenBank/DDBJ whole genome shotgun (WGS) entry which is preliminary data.</text>
</comment>
<sequence>MPSSDTSPSDSWEDTLDPSDPNAPSPITPERVQSVLESRNRHVPAFINMIYGDAPKLHRTIITKNLQNFQAQVLRTRALTDDEVGALADHWSASANIALTAKPFVWAMTLFLTWRGRARFRFPFWQPKWVNTAPEVFPTISRPILNGRAATFAWHASRLAVYAVFCNWFVTPFFLSYAGVRATVGISSDPRLQEAVKESVKDVQMQRRINHMQRRTGKIPTRFPPEQQDQAEQSGDHSQEGGSESWGSRDIQSPQASHLPEPSGTQRWNVPQKETSQPQQSQPYTTGTYQPRQSPKIPQPSEPSTWEEDPILGEIEEDDASPVAPSARAQEVRRQRAERAPRRHAPPPDDGISAWERLRERAQSERNDDDPNRRR</sequence>
<feature type="compositionally biased region" description="Basic and acidic residues" evidence="1">
    <location>
        <begin position="356"/>
        <end position="375"/>
    </location>
</feature>
<dbReference type="InParanoid" id="A0A2N3NGJ8"/>
<feature type="compositionally biased region" description="Basic and acidic residues" evidence="1">
    <location>
        <begin position="330"/>
        <end position="340"/>
    </location>
</feature>
<feature type="compositionally biased region" description="Basic and acidic residues" evidence="1">
    <location>
        <begin position="195"/>
        <end position="205"/>
    </location>
</feature>
<dbReference type="STRING" id="41688.A0A2N3NGJ8"/>
<feature type="region of interest" description="Disordered" evidence="1">
    <location>
        <begin position="1"/>
        <end position="28"/>
    </location>
</feature>
<dbReference type="OrthoDB" id="4204700at2759"/>
<feature type="compositionally biased region" description="Low complexity" evidence="1">
    <location>
        <begin position="275"/>
        <end position="291"/>
    </location>
</feature>
<feature type="compositionally biased region" description="Polar residues" evidence="1">
    <location>
        <begin position="1"/>
        <end position="10"/>
    </location>
</feature>
<reference evidence="2 3" key="1">
    <citation type="journal article" date="2017" name="G3 (Bethesda)">
        <title>First Draft Genome Sequence of the Pathogenic Fungus Lomentospora prolificans (Formerly Scedosporium prolificans).</title>
        <authorList>
            <person name="Luo R."/>
            <person name="Zimin A."/>
            <person name="Workman R."/>
            <person name="Fan Y."/>
            <person name="Pertea G."/>
            <person name="Grossman N."/>
            <person name="Wear M.P."/>
            <person name="Jia B."/>
            <person name="Miller H."/>
            <person name="Casadevall A."/>
            <person name="Timp W."/>
            <person name="Zhang S.X."/>
            <person name="Salzberg S.L."/>
        </authorList>
    </citation>
    <scope>NUCLEOTIDE SEQUENCE [LARGE SCALE GENOMIC DNA]</scope>
    <source>
        <strain evidence="2 3">JHH-5317</strain>
    </source>
</reference>
<evidence type="ECO:0000313" key="2">
    <source>
        <dbReference type="EMBL" id="PKS11548.1"/>
    </source>
</evidence>
<organism evidence="2 3">
    <name type="scientific">Lomentospora prolificans</name>
    <dbReference type="NCBI Taxonomy" id="41688"/>
    <lineage>
        <taxon>Eukaryota</taxon>
        <taxon>Fungi</taxon>
        <taxon>Dikarya</taxon>
        <taxon>Ascomycota</taxon>
        <taxon>Pezizomycotina</taxon>
        <taxon>Sordariomycetes</taxon>
        <taxon>Hypocreomycetidae</taxon>
        <taxon>Microascales</taxon>
        <taxon>Microascaceae</taxon>
        <taxon>Lomentospora</taxon>
    </lineage>
</organism>
<keyword evidence="3" id="KW-1185">Reference proteome</keyword>
<evidence type="ECO:0000313" key="3">
    <source>
        <dbReference type="Proteomes" id="UP000233524"/>
    </source>
</evidence>
<feature type="compositionally biased region" description="Acidic residues" evidence="1">
    <location>
        <begin position="305"/>
        <end position="320"/>
    </location>
</feature>
<dbReference type="Proteomes" id="UP000233524">
    <property type="component" value="Unassembled WGS sequence"/>
</dbReference>
<protein>
    <submittedName>
        <fullName evidence="2">Uncharacterized protein</fullName>
    </submittedName>
</protein>
<dbReference type="VEuPathDB" id="FungiDB:jhhlp_003313"/>
<name>A0A2N3NGJ8_9PEZI</name>
<feature type="compositionally biased region" description="Polar residues" evidence="1">
    <location>
        <begin position="263"/>
        <end position="274"/>
    </location>
</feature>